<reference evidence="1 2" key="1">
    <citation type="submission" date="2010-11" db="EMBL/GenBank/DDBJ databases">
        <authorList>
            <person name="Muzny D."/>
            <person name="Qin X."/>
            <person name="Deng J."/>
            <person name="Jiang H."/>
            <person name="Liu Y."/>
            <person name="Qu J."/>
            <person name="Song X.-Z."/>
            <person name="Zhang L."/>
            <person name="Thornton R."/>
            <person name="Coyle M."/>
            <person name="Francisco L."/>
            <person name="Jackson L."/>
            <person name="Javaid M."/>
            <person name="Korchina V."/>
            <person name="Kovar C."/>
            <person name="Mata R."/>
            <person name="Mathew T."/>
            <person name="Ngo R."/>
            <person name="Nguyen L."/>
            <person name="Nguyen N."/>
            <person name="Okwuonu G."/>
            <person name="Ongeri F."/>
            <person name="Pham C."/>
            <person name="Simmons D."/>
            <person name="Wilczek-Boney K."/>
            <person name="Hale W."/>
            <person name="Jakkamsetti A."/>
            <person name="Pham P."/>
            <person name="Ruth R."/>
            <person name="San Lucas F."/>
            <person name="Warren J."/>
            <person name="Zhang J."/>
            <person name="Zhao Z."/>
            <person name="Zhou C."/>
            <person name="Zhu D."/>
            <person name="Lee S."/>
            <person name="Bess C."/>
            <person name="Blankenburg K."/>
            <person name="Forbes L."/>
            <person name="Fu Q."/>
            <person name="Gubbala S."/>
            <person name="Hirani K."/>
            <person name="Jayaseelan J.C."/>
            <person name="Lara F."/>
            <person name="Munidasa M."/>
            <person name="Palculict T."/>
            <person name="Patil S."/>
            <person name="Pu L.-L."/>
            <person name="Saada N."/>
            <person name="Tang L."/>
            <person name="Weissenberger G."/>
            <person name="Zhu Y."/>
            <person name="Hemphill L."/>
            <person name="Shang Y."/>
            <person name="Youmans B."/>
            <person name="Ayvaz T."/>
            <person name="Ross M."/>
            <person name="Santibanez J."/>
            <person name="Aqrawi P."/>
            <person name="Gross S."/>
            <person name="Joshi V."/>
            <person name="Fowler G."/>
            <person name="Nazareth L."/>
            <person name="Reid J."/>
            <person name="Worley K."/>
            <person name="Petrosino J."/>
            <person name="Highlander S."/>
            <person name="Gibbs R."/>
        </authorList>
    </citation>
    <scope>NUCLEOTIDE SEQUENCE [LARGE SCALE GENOMIC DNA]</scope>
    <source>
        <strain evidence="1 2">ATCC 49296</strain>
    </source>
</reference>
<dbReference type="Proteomes" id="UP000004500">
    <property type="component" value="Unassembled WGS sequence"/>
</dbReference>
<comment type="caution">
    <text evidence="1">The sequence shown here is derived from an EMBL/GenBank/DDBJ whole genome shotgun (WGS) entry which is preliminary data.</text>
</comment>
<dbReference type="EMBL" id="AEPO01000016">
    <property type="protein sequence ID" value="EFU62454.1"/>
    <property type="molecule type" value="Genomic_DNA"/>
</dbReference>
<gene>
    <name evidence="1" type="ORF">HMPREF8578_2005</name>
</gene>
<dbReference type="HOGENOM" id="CLU_2902419_0_0_9"/>
<organism evidence="1 2">
    <name type="scientific">Streptococcus oralis ATCC 49296</name>
    <dbReference type="NCBI Taxonomy" id="888049"/>
    <lineage>
        <taxon>Bacteria</taxon>
        <taxon>Bacillati</taxon>
        <taxon>Bacillota</taxon>
        <taxon>Bacilli</taxon>
        <taxon>Lactobacillales</taxon>
        <taxon>Streptococcaceae</taxon>
        <taxon>Streptococcus</taxon>
    </lineage>
</organism>
<accession>E6KP40</accession>
<proteinExistence type="predicted"/>
<evidence type="ECO:0000313" key="1">
    <source>
        <dbReference type="EMBL" id="EFU62454.1"/>
    </source>
</evidence>
<protein>
    <submittedName>
        <fullName evidence="1">Uncharacterized protein</fullName>
    </submittedName>
</protein>
<dbReference type="AlphaFoldDB" id="E6KP40"/>
<sequence length="62" mass="7233">MESIIPYIEEQFSLLTILCRKKKVVLGCLQSILVLNKNLKISFIYEARSYKTWLSSEKGDHI</sequence>
<evidence type="ECO:0000313" key="2">
    <source>
        <dbReference type="Proteomes" id="UP000004500"/>
    </source>
</evidence>
<name>E6KP40_STROR</name>